<name>A0A6G1X903_9BACI</name>
<evidence type="ECO:0000313" key="4">
    <source>
        <dbReference type="Proteomes" id="UP000480185"/>
    </source>
</evidence>
<dbReference type="AlphaFoldDB" id="A0A6G1X903"/>
<evidence type="ECO:0000256" key="1">
    <source>
        <dbReference type="PROSITE-ProRule" id="PRU00339"/>
    </source>
</evidence>
<dbReference type="PROSITE" id="PS50005">
    <property type="entry name" value="TPR"/>
    <property type="match status" value="1"/>
</dbReference>
<dbReference type="Proteomes" id="UP000480185">
    <property type="component" value="Unassembled WGS sequence"/>
</dbReference>
<proteinExistence type="predicted"/>
<protein>
    <submittedName>
        <fullName evidence="3">GTP-binding protein</fullName>
    </submittedName>
</protein>
<dbReference type="EMBL" id="WJNH01000009">
    <property type="protein sequence ID" value="MRG87422.1"/>
    <property type="molecule type" value="Genomic_DNA"/>
</dbReference>
<sequence length="912" mass="107233">MTIESQLINKTYYETFTDGVQNVHPIRVLGGLHFDEQQQEIPDLSYIRFAQGEIYYLHKDYESAIFKWENVANELEPWAQKNLGDAHYCLGLFAIAEDYYKTIETNSDVLKIEVLLQLFSIYIELEKTDLAMESIKKAVDLNPDYPDVTDIARAFFEDHHKWGDAVELALHEAIRTESISWFEILETYVEQGHTKTMDPKYFNQTLIALYRNNIAQFESLTAALWRSYKHTDIYFSWLKEINQILINTEQSHSHMWKHLSILYKETYFELIDGSQLIKDLTSLLTEHLSNWAKISTPSNQLMASAAILAWSDLFPTTLEDPVVVRKAEGVIRDSARNKVSLEKVFQLFNSIIYWAKERGVSLDARCESLVEELKDVNQFNLIIRGSTLSSQKRVVNKLLNQNILEESTVASIFVKDADETEVQAVTDDGVKTLTTVEEYKESSKDKETFIRYHLPNTLLQQNKLAIYSPGFVDFTNSQKNEFPHIQFADSMLFVLNVDSPLTPKELDMAVRMKEEAPELAIHFLLISENDQFVNKDLMEKTKSRILTYFPKANIYHDTLNHDRRAEELSSFIRSITDTYYLREERTQTLLSIIKQTVTLLLEKRIEMESSLIEEMEWNKEIGAKLNDTIKQLNDGKEKMIQDMIQSYVSLKTDIRKKMMQNIPEQLKSCAEIINEDCDFERLPHDLNQEMSKRITAFLKEEILPGFQEEVQEWIKYNEQEFKDIQVYLDEMSEEINRQYGEQKINLAGDFKILDDWKRDSYRMTRGSTQLEMTNILKLSAPSQLFLKSAGKLFDTFRQTKERVHYKYKRFIENKDYSETAELLTGQFIQQFELFENSLEWDINLFYEKPLEILNQVLTETEAKIAKRQEELSQMRKNPEIYRDPLTLFELQLRQYEWMIAAGKQHFEFHKQY</sequence>
<keyword evidence="2" id="KW-0175">Coiled coil</keyword>
<accession>A0A6G1X903</accession>
<keyword evidence="4" id="KW-1185">Reference proteome</keyword>
<reference evidence="3 4" key="1">
    <citation type="submission" date="2019-11" db="EMBL/GenBank/DDBJ databases">
        <authorList>
            <person name="Li J."/>
        </authorList>
    </citation>
    <scope>NUCLEOTIDE SEQUENCE [LARGE SCALE GENOMIC DNA]</scope>
    <source>
        <strain evidence="3 4">J4</strain>
    </source>
</reference>
<gene>
    <name evidence="3" type="ORF">GH754_14085</name>
</gene>
<feature type="coiled-coil region" evidence="2">
    <location>
        <begin position="850"/>
        <end position="877"/>
    </location>
</feature>
<feature type="repeat" description="TPR" evidence="1">
    <location>
        <begin position="112"/>
        <end position="145"/>
    </location>
</feature>
<comment type="caution">
    <text evidence="3">The sequence shown here is derived from an EMBL/GenBank/DDBJ whole genome shotgun (WGS) entry which is preliminary data.</text>
</comment>
<dbReference type="InterPro" id="IPR019734">
    <property type="entry name" value="TPR_rpt"/>
</dbReference>
<evidence type="ECO:0000256" key="2">
    <source>
        <dbReference type="SAM" id="Coils"/>
    </source>
</evidence>
<dbReference type="SMART" id="SM00028">
    <property type="entry name" value="TPR"/>
    <property type="match status" value="2"/>
</dbReference>
<dbReference type="SUPFAM" id="SSF48452">
    <property type="entry name" value="TPR-like"/>
    <property type="match status" value="1"/>
</dbReference>
<dbReference type="OrthoDB" id="2953146at2"/>
<keyword evidence="1" id="KW-0802">TPR repeat</keyword>
<dbReference type="Gene3D" id="1.25.40.10">
    <property type="entry name" value="Tetratricopeptide repeat domain"/>
    <property type="match status" value="1"/>
</dbReference>
<dbReference type="RefSeq" id="WP_153729313.1">
    <property type="nucleotide sequence ID" value="NZ_WJNH01000009.1"/>
</dbReference>
<evidence type="ECO:0000313" key="3">
    <source>
        <dbReference type="EMBL" id="MRG87422.1"/>
    </source>
</evidence>
<organism evidence="3 4">
    <name type="scientific">Salinibacillus xinjiangensis</name>
    <dbReference type="NCBI Taxonomy" id="1229268"/>
    <lineage>
        <taxon>Bacteria</taxon>
        <taxon>Bacillati</taxon>
        <taxon>Bacillota</taxon>
        <taxon>Bacilli</taxon>
        <taxon>Bacillales</taxon>
        <taxon>Bacillaceae</taxon>
        <taxon>Salinibacillus</taxon>
    </lineage>
</organism>
<dbReference type="InterPro" id="IPR011990">
    <property type="entry name" value="TPR-like_helical_dom_sf"/>
</dbReference>